<dbReference type="Proteomes" id="UP000183832">
    <property type="component" value="Unassembled WGS sequence"/>
</dbReference>
<keyword evidence="2" id="KW-1185">Reference proteome</keyword>
<protein>
    <submittedName>
        <fullName evidence="1">CLUMA_CG010200, isoform A</fullName>
    </submittedName>
</protein>
<evidence type="ECO:0000313" key="2">
    <source>
        <dbReference type="Proteomes" id="UP000183832"/>
    </source>
</evidence>
<accession>A0A1J1I9C0</accession>
<evidence type="ECO:0000313" key="1">
    <source>
        <dbReference type="EMBL" id="CRK96879.1"/>
    </source>
</evidence>
<gene>
    <name evidence="1" type="ORF">CLUMA_CG010200</name>
</gene>
<name>A0A1J1I9C0_9DIPT</name>
<proteinExistence type="predicted"/>
<organism evidence="1 2">
    <name type="scientific">Clunio marinus</name>
    <dbReference type="NCBI Taxonomy" id="568069"/>
    <lineage>
        <taxon>Eukaryota</taxon>
        <taxon>Metazoa</taxon>
        <taxon>Ecdysozoa</taxon>
        <taxon>Arthropoda</taxon>
        <taxon>Hexapoda</taxon>
        <taxon>Insecta</taxon>
        <taxon>Pterygota</taxon>
        <taxon>Neoptera</taxon>
        <taxon>Endopterygota</taxon>
        <taxon>Diptera</taxon>
        <taxon>Nematocera</taxon>
        <taxon>Chironomoidea</taxon>
        <taxon>Chironomidae</taxon>
        <taxon>Clunio</taxon>
    </lineage>
</organism>
<reference evidence="1 2" key="1">
    <citation type="submission" date="2015-04" db="EMBL/GenBank/DDBJ databases">
        <authorList>
            <person name="Syromyatnikov M.Y."/>
            <person name="Popov V.N."/>
        </authorList>
    </citation>
    <scope>NUCLEOTIDE SEQUENCE [LARGE SCALE GENOMIC DNA]</scope>
</reference>
<dbReference type="EMBL" id="CVRI01000044">
    <property type="protein sequence ID" value="CRK96879.1"/>
    <property type="molecule type" value="Genomic_DNA"/>
</dbReference>
<sequence length="137" mass="16350">METTRNTRQNFLCHSEVGKDPRSFRRQEVRFCDERISRNQGIKNFDIKRSLLFSLHDNALKIISVFDRKQIIETINDAWHGKKHISITFLTLQTLREIFHRLSWMILQENSKPKGNLYFDTESTASLREKQELLMSH</sequence>
<dbReference type="AlphaFoldDB" id="A0A1J1I9C0"/>